<dbReference type="Pfam" id="PF13175">
    <property type="entry name" value="AAA_15"/>
    <property type="match status" value="1"/>
</dbReference>
<dbReference type="GO" id="GO:0000731">
    <property type="term" value="P:DNA synthesis involved in DNA repair"/>
    <property type="evidence" value="ECO:0007669"/>
    <property type="project" value="TreeGrafter"/>
</dbReference>
<proteinExistence type="predicted"/>
<organism evidence="3 4">
    <name type="scientific">Pseudomonas syringae pv. delphinii</name>
    <dbReference type="NCBI Taxonomy" id="192088"/>
    <lineage>
        <taxon>Bacteria</taxon>
        <taxon>Pseudomonadati</taxon>
        <taxon>Pseudomonadota</taxon>
        <taxon>Gammaproteobacteria</taxon>
        <taxon>Pseudomonadales</taxon>
        <taxon>Pseudomonadaceae</taxon>
        <taxon>Pseudomonas</taxon>
    </lineage>
</organism>
<dbReference type="SUPFAM" id="SSF52540">
    <property type="entry name" value="P-loop containing nucleoside triphosphate hydrolases"/>
    <property type="match status" value="1"/>
</dbReference>
<dbReference type="PIRSF" id="PIRSF029347">
    <property type="entry name" value="RecF"/>
    <property type="match status" value="1"/>
</dbReference>
<evidence type="ECO:0000313" key="3">
    <source>
        <dbReference type="EMBL" id="RMP18773.1"/>
    </source>
</evidence>
<dbReference type="AlphaFoldDB" id="A0A3M4BHX3"/>
<dbReference type="Pfam" id="PF13304">
    <property type="entry name" value="AAA_21"/>
    <property type="match status" value="1"/>
</dbReference>
<sequence length="448" mass="49594">MNDAYASFRNMLISIELKNFKSYESASLPLAAMTFLIGANASGKSNVLEAIRLLNWLAKGSRLEDITRSIQSGDAVVRGQANDLLRDPLTSFSLGGRFEGMPQGWGHFEISIGLVADQLVVTAESVVKPGEAVPLYQVDGLANAHTDEIRVAYNNFKRGKNKPHIPCSNRQAIFYQLETPGRFESGHNDSQRVIPAVTKAIRETLRNVVFLDPRPAMMRDYAYVKDDLIKEDGSNLSAVLYRISQVPEQKARLLAFIKSLPEQDITDIEFIKTDRNDVMVRLVESFGHKSRTVDAPLLSDGTLRVLAVGATLLTAPEGALVVIEEIDNGVHPSRAETLVRQLRATAAERKLRVLLTSHNPALMDALPDSALADVVACYRDPEHGDSRLVRLGDLDRYPELVAQGPLGQLMTRRVLDRFLKDDTTEDERKAHALDWLAELRQSTDGGAE</sequence>
<evidence type="ECO:0000259" key="1">
    <source>
        <dbReference type="Pfam" id="PF13175"/>
    </source>
</evidence>
<feature type="domain" description="Endonuclease GajA/Old nuclease/RecF-like AAA" evidence="1">
    <location>
        <begin position="11"/>
        <end position="54"/>
    </location>
</feature>
<dbReference type="EMBL" id="RBQG01000014">
    <property type="protein sequence ID" value="RMP18773.1"/>
    <property type="molecule type" value="Genomic_DNA"/>
</dbReference>
<dbReference type="PANTHER" id="PTHR32182">
    <property type="entry name" value="DNA REPLICATION AND REPAIR PROTEIN RECF"/>
    <property type="match status" value="1"/>
</dbReference>
<evidence type="ECO:0008006" key="5">
    <source>
        <dbReference type="Google" id="ProtNLM"/>
    </source>
</evidence>
<comment type="caution">
    <text evidence="3">The sequence shown here is derived from an EMBL/GenBank/DDBJ whole genome shotgun (WGS) entry which is preliminary data.</text>
</comment>
<evidence type="ECO:0000259" key="2">
    <source>
        <dbReference type="Pfam" id="PF13304"/>
    </source>
</evidence>
<name>A0A3M4BHX3_9PSED</name>
<reference evidence="3 4" key="1">
    <citation type="submission" date="2018-08" db="EMBL/GenBank/DDBJ databases">
        <title>Recombination of ecologically and evolutionarily significant loci maintains genetic cohesion in the Pseudomonas syringae species complex.</title>
        <authorList>
            <person name="Dillon M."/>
            <person name="Thakur S."/>
            <person name="Almeida R.N.D."/>
            <person name="Weir B.S."/>
            <person name="Guttman D.S."/>
        </authorList>
    </citation>
    <scope>NUCLEOTIDE SEQUENCE [LARGE SCALE GENOMIC DNA]</scope>
    <source>
        <strain evidence="3 4">ICMP 4330</strain>
    </source>
</reference>
<dbReference type="Proteomes" id="UP000267908">
    <property type="component" value="Unassembled WGS sequence"/>
</dbReference>
<evidence type="ECO:0000313" key="4">
    <source>
        <dbReference type="Proteomes" id="UP000267908"/>
    </source>
</evidence>
<dbReference type="InterPro" id="IPR041685">
    <property type="entry name" value="AAA_GajA/Old/RecF-like"/>
</dbReference>
<dbReference type="InterPro" id="IPR027417">
    <property type="entry name" value="P-loop_NTPase"/>
</dbReference>
<protein>
    <recommendedName>
        <fullName evidence="5">ATPase</fullName>
    </recommendedName>
</protein>
<feature type="domain" description="ATPase AAA-type core" evidence="2">
    <location>
        <begin position="271"/>
        <end position="364"/>
    </location>
</feature>
<dbReference type="GO" id="GO:0005524">
    <property type="term" value="F:ATP binding"/>
    <property type="evidence" value="ECO:0007669"/>
    <property type="project" value="InterPro"/>
</dbReference>
<accession>A0A3M4BHX3</accession>
<gene>
    <name evidence="3" type="ORF">ALQ28_04533</name>
</gene>
<dbReference type="Gene3D" id="3.40.50.300">
    <property type="entry name" value="P-loop containing nucleotide triphosphate hydrolases"/>
    <property type="match status" value="2"/>
</dbReference>
<dbReference type="InterPro" id="IPR014555">
    <property type="entry name" value="RecF-like"/>
</dbReference>
<dbReference type="PANTHER" id="PTHR32182:SF25">
    <property type="entry name" value="SLR1056 PROTEIN"/>
    <property type="match status" value="1"/>
</dbReference>
<dbReference type="GO" id="GO:0006302">
    <property type="term" value="P:double-strand break repair"/>
    <property type="evidence" value="ECO:0007669"/>
    <property type="project" value="TreeGrafter"/>
</dbReference>
<dbReference type="GO" id="GO:0016887">
    <property type="term" value="F:ATP hydrolysis activity"/>
    <property type="evidence" value="ECO:0007669"/>
    <property type="project" value="InterPro"/>
</dbReference>
<dbReference type="InterPro" id="IPR003959">
    <property type="entry name" value="ATPase_AAA_core"/>
</dbReference>